<evidence type="ECO:0000259" key="1">
    <source>
        <dbReference type="Pfam" id="PF14694"/>
    </source>
</evidence>
<name>A0A164UA09_DAUCS</name>
<dbReference type="EMBL" id="LNRQ01000007">
    <property type="protein sequence ID" value="KZM88616.1"/>
    <property type="molecule type" value="Genomic_DNA"/>
</dbReference>
<evidence type="ECO:0000313" key="3">
    <source>
        <dbReference type="EMBL" id="KZM88616.1"/>
    </source>
</evidence>
<dbReference type="OMA" id="INGHMVA"/>
<comment type="caution">
    <text evidence="3">The sequence shown here is derived from an EMBL/GenBank/DDBJ whole genome shotgun (WGS) entry which is preliminary data.</text>
</comment>
<proteinExistence type="predicted"/>
<dbReference type="AlphaFoldDB" id="A0A164UA09"/>
<evidence type="ECO:0000259" key="2">
    <source>
        <dbReference type="Pfam" id="PF14695"/>
    </source>
</evidence>
<sequence length="641" mass="73721">MRRQPENTRRLCRLINDSLAPFNSITDAKETDHTVCTDEDHHCLTKIVIELVSLLEVKNIYVQHIAGNILVVISKFLAASGSCYDKYVYLLALCLELSTCNCLQTLEPSTRFDESHSNLSASFLVLKQSLKSASWYTAAGVISVLRNMLKHLKMECDDQLLKGYLNSVRSCILNIPWNVFEEVSLGEMYLQHEDALNRNKLQNLPSLTLFNGNLVQFFCSLAAHGSASETSAAYMNEQPVACIIGNVMPKILGWCLRKQDHNNTRTSQYLRHKILKLMVRLTYQMHLQCEVLVSWLNIIGKYFQDLLAEPLTRVENNMGDSLEGSPFLISFSKDNKGISDHHLQRLAVFLFLRCSLSLVCQRDGTDERCVCDEEKLNHSCCNRRQGILGLYQWLRGHIAQDMFADNDIYIQKCTSFSLSFLQLFMHEDDILFKVLLQLFTVPLSVKPVSRGSITLQKVEDEDNMYRHISDLLNPICLFHLFLAELLYDYQVLLDYLISKDTGASSAEYLLRCLRAVCDSWISFVEFSWDEEVTNYTKFKKRKVLVDVLDLEGGESSVQRETDDSSLSLTKRCMRKDVYTSRQHQTTRPPFERAMECLLSLKSSLLNLHRKKLFPYNPDVLLRRLTKIEELCLKQKNLLTSE</sequence>
<dbReference type="InterPro" id="IPR032794">
    <property type="entry name" value="LINES_N"/>
</dbReference>
<feature type="domain" description="Protein Lines C-terminal" evidence="2">
    <location>
        <begin position="593"/>
        <end position="629"/>
    </location>
</feature>
<accession>A0A164UA09</accession>
<dbReference type="Pfam" id="PF14694">
    <property type="entry name" value="LINES_N"/>
    <property type="match status" value="1"/>
</dbReference>
<dbReference type="STRING" id="79200.A0A164UA09"/>
<organism evidence="3">
    <name type="scientific">Daucus carota subsp. sativus</name>
    <name type="common">Carrot</name>
    <dbReference type="NCBI Taxonomy" id="79200"/>
    <lineage>
        <taxon>Eukaryota</taxon>
        <taxon>Viridiplantae</taxon>
        <taxon>Streptophyta</taxon>
        <taxon>Embryophyta</taxon>
        <taxon>Tracheophyta</taxon>
        <taxon>Spermatophyta</taxon>
        <taxon>Magnoliopsida</taxon>
        <taxon>eudicotyledons</taxon>
        <taxon>Gunneridae</taxon>
        <taxon>Pentapetalae</taxon>
        <taxon>asterids</taxon>
        <taxon>campanulids</taxon>
        <taxon>Apiales</taxon>
        <taxon>Apiaceae</taxon>
        <taxon>Apioideae</taxon>
        <taxon>Scandiceae</taxon>
        <taxon>Daucinae</taxon>
        <taxon>Daucus</taxon>
        <taxon>Daucus sect. Daucus</taxon>
    </lineage>
</organism>
<gene>
    <name evidence="3" type="ORF">DCAR_025691</name>
</gene>
<feature type="domain" description="Protein Lines N-terminal" evidence="1">
    <location>
        <begin position="410"/>
        <end position="525"/>
    </location>
</feature>
<dbReference type="Gramene" id="KZM88616">
    <property type="protein sequence ID" value="KZM88616"/>
    <property type="gene ID" value="DCAR_025691"/>
</dbReference>
<dbReference type="Pfam" id="PF14695">
    <property type="entry name" value="LINES_C"/>
    <property type="match status" value="1"/>
</dbReference>
<reference evidence="3" key="1">
    <citation type="journal article" date="2016" name="Nat. Genet.">
        <title>A high-quality carrot genome assembly provides new insights into carotenoid accumulation and asterid genome evolution.</title>
        <authorList>
            <person name="Iorizzo M."/>
            <person name="Ellison S."/>
            <person name="Senalik D."/>
            <person name="Zeng P."/>
            <person name="Satapoomin P."/>
            <person name="Huang J."/>
            <person name="Bowman M."/>
            <person name="Iovene M."/>
            <person name="Sanseverino W."/>
            <person name="Cavagnaro P."/>
            <person name="Yildiz M."/>
            <person name="Macko-Podgorni A."/>
            <person name="Moranska E."/>
            <person name="Grzebelus E."/>
            <person name="Grzebelus D."/>
            <person name="Ashrafi H."/>
            <person name="Zheng Z."/>
            <person name="Cheng S."/>
            <person name="Spooner D."/>
            <person name="Van Deynze A."/>
            <person name="Simon P."/>
        </authorList>
    </citation>
    <scope>NUCLEOTIDE SEQUENCE [LARGE SCALE GENOMIC DNA]</scope>
    <source>
        <tissue evidence="3">Leaf</tissue>
    </source>
</reference>
<evidence type="ECO:0008006" key="4">
    <source>
        <dbReference type="Google" id="ProtNLM"/>
    </source>
</evidence>
<dbReference type="InterPro" id="IPR024875">
    <property type="entry name" value="Protein_Lines"/>
</dbReference>
<dbReference type="PANTHER" id="PTHR16057:SF1">
    <property type="entry name" value="PROTEIN LINES HOMOLOG 1"/>
    <property type="match status" value="1"/>
</dbReference>
<dbReference type="InterPro" id="IPR029415">
    <property type="entry name" value="Lines_C"/>
</dbReference>
<dbReference type="PANTHER" id="PTHR16057">
    <property type="entry name" value="WINS1, 2 PROTEIN"/>
    <property type="match status" value="1"/>
</dbReference>
<protein>
    <recommendedName>
        <fullName evidence="4">Protein Lines C-terminal domain-containing protein</fullName>
    </recommendedName>
</protein>